<dbReference type="InterPro" id="IPR027417">
    <property type="entry name" value="P-loop_NTPase"/>
</dbReference>
<evidence type="ECO:0000256" key="2">
    <source>
        <dbReference type="ARBA" id="ARBA00022840"/>
    </source>
</evidence>
<evidence type="ECO:0000313" key="5">
    <source>
        <dbReference type="Proteomes" id="UP001255601"/>
    </source>
</evidence>
<dbReference type="SUPFAM" id="SSF52540">
    <property type="entry name" value="P-loop containing nucleoside triphosphate hydrolases"/>
    <property type="match status" value="1"/>
</dbReference>
<name>A0AAJ2ESQ2_9HYPH</name>
<dbReference type="PANTHER" id="PTHR43790:SF8">
    <property type="entry name" value="SUGAR ABC TRANSPORTER ATP-BINDING PROTEIN"/>
    <property type="match status" value="1"/>
</dbReference>
<dbReference type="CDD" id="cd03216">
    <property type="entry name" value="ABC_Carb_Monos_I"/>
    <property type="match status" value="1"/>
</dbReference>
<dbReference type="PANTHER" id="PTHR43790">
    <property type="entry name" value="CARBOHYDRATE TRANSPORT ATP-BINDING PROTEIN MG119-RELATED"/>
    <property type="match status" value="1"/>
</dbReference>
<dbReference type="RefSeq" id="WP_309770572.1">
    <property type="nucleotide sequence ID" value="NZ_JAVIZC010000001.1"/>
</dbReference>
<feature type="domain" description="ABC transporter" evidence="3">
    <location>
        <begin position="6"/>
        <end position="248"/>
    </location>
</feature>
<protein>
    <submittedName>
        <fullName evidence="4">Simple sugar transport system ATP-binding protein</fullName>
    </submittedName>
</protein>
<reference evidence="4" key="1">
    <citation type="submission" date="2023-08" db="EMBL/GenBank/DDBJ databases">
        <title>Functional and genomic diversity of the sorghum phyllosphere microbiome.</title>
        <authorList>
            <person name="Shade A."/>
        </authorList>
    </citation>
    <scope>NUCLEOTIDE SEQUENCE</scope>
    <source>
        <strain evidence="4">SORGH_AS_0974</strain>
    </source>
</reference>
<evidence type="ECO:0000259" key="3">
    <source>
        <dbReference type="PROSITE" id="PS50893"/>
    </source>
</evidence>
<keyword evidence="1" id="KW-0547">Nucleotide-binding</keyword>
<gene>
    <name evidence="4" type="ORF">QE369_001901</name>
</gene>
<dbReference type="PROSITE" id="PS50893">
    <property type="entry name" value="ABC_TRANSPORTER_2"/>
    <property type="match status" value="1"/>
</dbReference>
<dbReference type="Pfam" id="PF00005">
    <property type="entry name" value="ABC_tran"/>
    <property type="match status" value="1"/>
</dbReference>
<proteinExistence type="predicted"/>
<sequence length="254" mass="27274">MSQPLLEAIGIRRTFGHVQALRGADFNVFPNEIVALIGDNGAGKSTLVKILSGAERPDGGSLKIDGQEVRFGSPLDAQLNGIATVYQDLALAPDLTPAENLFLGREILKPGVLGKLGFIDRSTMRTRAVEQFAKLGVQLKSQRVAIDTLSGGQRQSVAIARAAMWARKLVILDEPTAALGVIQTQRVLDLCKRVRDAGTSVVLISHNMTQVLDVADRVQVLRLGQTVADLRASETNVENLVRAMTSGQVTEKTA</sequence>
<comment type="caution">
    <text evidence="4">The sequence shown here is derived from an EMBL/GenBank/DDBJ whole genome shotgun (WGS) entry which is preliminary data.</text>
</comment>
<dbReference type="InterPro" id="IPR003593">
    <property type="entry name" value="AAA+_ATPase"/>
</dbReference>
<keyword evidence="2 4" id="KW-0067">ATP-binding</keyword>
<evidence type="ECO:0000313" key="4">
    <source>
        <dbReference type="EMBL" id="MDR6101723.1"/>
    </source>
</evidence>
<dbReference type="GO" id="GO:0016887">
    <property type="term" value="F:ATP hydrolysis activity"/>
    <property type="evidence" value="ECO:0007669"/>
    <property type="project" value="InterPro"/>
</dbReference>
<dbReference type="GO" id="GO:0005524">
    <property type="term" value="F:ATP binding"/>
    <property type="evidence" value="ECO:0007669"/>
    <property type="project" value="UniProtKB-KW"/>
</dbReference>
<organism evidence="4 5">
    <name type="scientific">Agrobacterium larrymoorei</name>
    <dbReference type="NCBI Taxonomy" id="160699"/>
    <lineage>
        <taxon>Bacteria</taxon>
        <taxon>Pseudomonadati</taxon>
        <taxon>Pseudomonadota</taxon>
        <taxon>Alphaproteobacteria</taxon>
        <taxon>Hyphomicrobiales</taxon>
        <taxon>Rhizobiaceae</taxon>
        <taxon>Rhizobium/Agrobacterium group</taxon>
        <taxon>Agrobacterium</taxon>
    </lineage>
</organism>
<keyword evidence="4" id="KW-0762">Sugar transport</keyword>
<dbReference type="InterPro" id="IPR050107">
    <property type="entry name" value="ABC_carbohydrate_import_ATPase"/>
</dbReference>
<evidence type="ECO:0000256" key="1">
    <source>
        <dbReference type="ARBA" id="ARBA00022741"/>
    </source>
</evidence>
<dbReference type="SMART" id="SM00382">
    <property type="entry name" value="AAA"/>
    <property type="match status" value="1"/>
</dbReference>
<dbReference type="Proteomes" id="UP001255601">
    <property type="component" value="Unassembled WGS sequence"/>
</dbReference>
<dbReference type="InterPro" id="IPR003439">
    <property type="entry name" value="ABC_transporter-like_ATP-bd"/>
</dbReference>
<dbReference type="EMBL" id="JAVIZC010000001">
    <property type="protein sequence ID" value="MDR6101723.1"/>
    <property type="molecule type" value="Genomic_DNA"/>
</dbReference>
<dbReference type="AlphaFoldDB" id="A0AAJ2ESQ2"/>
<keyword evidence="4" id="KW-0813">Transport</keyword>
<accession>A0AAJ2ESQ2</accession>
<dbReference type="Gene3D" id="3.40.50.300">
    <property type="entry name" value="P-loop containing nucleotide triphosphate hydrolases"/>
    <property type="match status" value="1"/>
</dbReference>